<dbReference type="Proteomes" id="UP000758022">
    <property type="component" value="Unassembled WGS sequence"/>
</dbReference>
<evidence type="ECO:0000313" key="3">
    <source>
        <dbReference type="Proteomes" id="UP000758022"/>
    </source>
</evidence>
<dbReference type="EMBL" id="JAAXQQ010000014">
    <property type="protein sequence ID" value="MBY3068200.1"/>
    <property type="molecule type" value="Genomic_DNA"/>
</dbReference>
<proteinExistence type="predicted"/>
<dbReference type="SMART" id="SM00530">
    <property type="entry name" value="HTH_XRE"/>
    <property type="match status" value="1"/>
</dbReference>
<dbReference type="Pfam" id="PF01381">
    <property type="entry name" value="HTH_3"/>
    <property type="match status" value="1"/>
</dbReference>
<evidence type="ECO:0000313" key="2">
    <source>
        <dbReference type="EMBL" id="MBY3068200.1"/>
    </source>
</evidence>
<dbReference type="Gene3D" id="1.10.260.40">
    <property type="entry name" value="lambda repressor-like DNA-binding domains"/>
    <property type="match status" value="1"/>
</dbReference>
<name>A0AB35FQW5_9HYPH</name>
<dbReference type="GO" id="GO:0003677">
    <property type="term" value="F:DNA binding"/>
    <property type="evidence" value="ECO:0007669"/>
    <property type="project" value="InterPro"/>
</dbReference>
<dbReference type="CDD" id="cd00093">
    <property type="entry name" value="HTH_XRE"/>
    <property type="match status" value="1"/>
</dbReference>
<dbReference type="PROSITE" id="PS50943">
    <property type="entry name" value="HTH_CROC1"/>
    <property type="match status" value="1"/>
</dbReference>
<dbReference type="AlphaFoldDB" id="A0AB35FQW5"/>
<dbReference type="SUPFAM" id="SSF47413">
    <property type="entry name" value="lambda repressor-like DNA-binding domains"/>
    <property type="match status" value="1"/>
</dbReference>
<accession>A0AB35FQW5</accession>
<evidence type="ECO:0000259" key="1">
    <source>
        <dbReference type="PROSITE" id="PS50943"/>
    </source>
</evidence>
<comment type="caution">
    <text evidence="2">The sequence shown here is derived from an EMBL/GenBank/DDBJ whole genome shotgun (WGS) entry which is preliminary data.</text>
</comment>
<dbReference type="InterPro" id="IPR010982">
    <property type="entry name" value="Lambda_DNA-bd_dom_sf"/>
</dbReference>
<feature type="domain" description="HTH cro/C1-type" evidence="1">
    <location>
        <begin position="22"/>
        <end position="76"/>
    </location>
</feature>
<dbReference type="InterPro" id="IPR001387">
    <property type="entry name" value="Cro/C1-type_HTH"/>
</dbReference>
<reference evidence="2" key="1">
    <citation type="submission" date="2020-04" db="EMBL/GenBank/DDBJ databases">
        <title>Global-level population genomics supports evidence of horizontal gene transfer on evolution of Rhizobia in Lentils.</title>
        <authorList>
            <person name="Gai Y."/>
            <person name="Cook D."/>
            <person name="Riely B."/>
        </authorList>
    </citation>
    <scope>NUCLEOTIDE SEQUENCE</scope>
    <source>
        <strain evidence="2">TLR9</strain>
    </source>
</reference>
<protein>
    <submittedName>
        <fullName evidence="2">Helix-turn-helix transcriptional regulator</fullName>
    </submittedName>
</protein>
<gene>
    <name evidence="2" type="ORF">HFO74_33090</name>
</gene>
<sequence length="140" mass="15588">MNPRPIRTQGFHPVDVHVGQRILLARHAQRMTQQDLARQLGMTFQQIQKYEKGKNRVSASVLYQIMQTLDVPASYFFDGLPTEEVVAGEGGSVTTKDVEAAPSLFTAPENVSLLHSYLEAPPPVRKAVRSLLFSIAKEVK</sequence>
<organism evidence="2 3">
    <name type="scientific">Rhizobium laguerreae</name>
    <dbReference type="NCBI Taxonomy" id="1076926"/>
    <lineage>
        <taxon>Bacteria</taxon>
        <taxon>Pseudomonadati</taxon>
        <taxon>Pseudomonadota</taxon>
        <taxon>Alphaproteobacteria</taxon>
        <taxon>Hyphomicrobiales</taxon>
        <taxon>Rhizobiaceae</taxon>
        <taxon>Rhizobium/Agrobacterium group</taxon>
        <taxon>Rhizobium</taxon>
    </lineage>
</organism>